<organism evidence="6 7">
    <name type="scientific">Patulibacter medicamentivorans</name>
    <dbReference type="NCBI Taxonomy" id="1097667"/>
    <lineage>
        <taxon>Bacteria</taxon>
        <taxon>Bacillati</taxon>
        <taxon>Actinomycetota</taxon>
        <taxon>Thermoleophilia</taxon>
        <taxon>Solirubrobacterales</taxon>
        <taxon>Patulibacteraceae</taxon>
        <taxon>Patulibacter</taxon>
    </lineage>
</organism>
<dbReference type="EC" id="2.4.1.83" evidence="6"/>
<evidence type="ECO:0000256" key="3">
    <source>
        <dbReference type="ARBA" id="ARBA00022679"/>
    </source>
</evidence>
<dbReference type="InterPro" id="IPR001173">
    <property type="entry name" value="Glyco_trans_2-like"/>
</dbReference>
<dbReference type="AlphaFoldDB" id="H0E4T7"/>
<evidence type="ECO:0000256" key="4">
    <source>
        <dbReference type="SAM" id="MobiDB-lite"/>
    </source>
</evidence>
<proteinExistence type="inferred from homology"/>
<dbReference type="PATRIC" id="fig|1097667.3.peg.1801"/>
<dbReference type="GO" id="GO:0009247">
    <property type="term" value="P:glycolipid biosynthetic process"/>
    <property type="evidence" value="ECO:0007669"/>
    <property type="project" value="TreeGrafter"/>
</dbReference>
<evidence type="ECO:0000313" key="6">
    <source>
        <dbReference type="EMBL" id="EHN11305.1"/>
    </source>
</evidence>
<gene>
    <name evidence="6" type="ORF">PAI11_18180</name>
</gene>
<accession>H0E4T7</accession>
<evidence type="ECO:0000313" key="7">
    <source>
        <dbReference type="Proteomes" id="UP000005143"/>
    </source>
</evidence>
<feature type="domain" description="Glycosyltransferase 2-like" evidence="5">
    <location>
        <begin position="10"/>
        <end position="180"/>
    </location>
</feature>
<evidence type="ECO:0000256" key="1">
    <source>
        <dbReference type="ARBA" id="ARBA00006739"/>
    </source>
</evidence>
<dbReference type="SUPFAM" id="SSF53448">
    <property type="entry name" value="Nucleotide-diphospho-sugar transferases"/>
    <property type="match status" value="1"/>
</dbReference>
<keyword evidence="2 6" id="KW-0328">Glycosyltransferase</keyword>
<dbReference type="OrthoDB" id="9810303at2"/>
<dbReference type="RefSeq" id="WP_007573630.1">
    <property type="nucleotide sequence ID" value="NZ_AGUD01000119.1"/>
</dbReference>
<dbReference type="Proteomes" id="UP000005143">
    <property type="component" value="Unassembled WGS sequence"/>
</dbReference>
<dbReference type="GO" id="GO:0004582">
    <property type="term" value="F:dolichyl-phosphate beta-D-mannosyltransferase activity"/>
    <property type="evidence" value="ECO:0007669"/>
    <property type="project" value="UniProtKB-EC"/>
</dbReference>
<evidence type="ECO:0000259" key="5">
    <source>
        <dbReference type="Pfam" id="PF00535"/>
    </source>
</evidence>
<dbReference type="Gene3D" id="3.90.550.10">
    <property type="entry name" value="Spore Coat Polysaccharide Biosynthesis Protein SpsA, Chain A"/>
    <property type="match status" value="1"/>
</dbReference>
<comment type="similarity">
    <text evidence="1">Belongs to the glycosyltransferase 2 family.</text>
</comment>
<evidence type="ECO:0000256" key="2">
    <source>
        <dbReference type="ARBA" id="ARBA00022676"/>
    </source>
</evidence>
<reference evidence="6 7" key="1">
    <citation type="journal article" date="2013" name="Biodegradation">
        <title>Quantitative proteomic analysis of ibuprofen-degrading Patulibacter sp. strain I11.</title>
        <authorList>
            <person name="Almeida B."/>
            <person name="Kjeldal H."/>
            <person name="Lolas I."/>
            <person name="Knudsen A.D."/>
            <person name="Carvalho G."/>
            <person name="Nielsen K.L."/>
            <person name="Barreto Crespo M.T."/>
            <person name="Stensballe A."/>
            <person name="Nielsen J.L."/>
        </authorList>
    </citation>
    <scope>NUCLEOTIDE SEQUENCE [LARGE SCALE GENOMIC DNA]</scope>
    <source>
        <strain evidence="6 7">I11</strain>
    </source>
</reference>
<dbReference type="EMBL" id="AGUD01000119">
    <property type="protein sequence ID" value="EHN11305.1"/>
    <property type="molecule type" value="Genomic_DNA"/>
</dbReference>
<dbReference type="FunFam" id="3.90.550.10:FF:000122">
    <property type="entry name" value="Dolichol-phosphate mannosyltransferase subunit 1"/>
    <property type="match status" value="1"/>
</dbReference>
<comment type="caution">
    <text evidence="6">The sequence shown here is derived from an EMBL/GenBank/DDBJ whole genome shotgun (WGS) entry which is preliminary data.</text>
</comment>
<sequence>MATVANVPWLVIPTYNEAENLERVVGLSREVLGEACPDGYRILVVDDRSPDGTGAIADRLSAAHPDQVEVLHRDAPQGLGPAYLAGFGVALAAGASHVMEMDADLSHDPRDLAKLLAAVRGGADLALGSRYVPGGGVAEWGLLRRFISRGGSWYARRTLGLRIRDLTGGFKCFRADVLRTIELSTVRSRGYAFQVELTWRTVLAGFEVVEVPIVFRDRTAGESKMHFGIAREAAVLVPALRRSGWRPPTATLASAEGDGDERPVRGAATSGAGRPGE</sequence>
<feature type="region of interest" description="Disordered" evidence="4">
    <location>
        <begin position="246"/>
        <end position="277"/>
    </location>
</feature>
<dbReference type="PANTHER" id="PTHR43398">
    <property type="entry name" value="DOLICHOL-PHOSPHATE MANNOSYLTRANSFERASE SUBUNIT 1"/>
    <property type="match status" value="1"/>
</dbReference>
<dbReference type="InterPro" id="IPR039528">
    <property type="entry name" value="DPM1-like"/>
</dbReference>
<dbReference type="GO" id="GO:0016020">
    <property type="term" value="C:membrane"/>
    <property type="evidence" value="ECO:0007669"/>
    <property type="project" value="GOC"/>
</dbReference>
<dbReference type="CDD" id="cd06442">
    <property type="entry name" value="DPM1_like"/>
    <property type="match status" value="1"/>
</dbReference>
<keyword evidence="3 6" id="KW-0808">Transferase</keyword>
<dbReference type="InterPro" id="IPR029044">
    <property type="entry name" value="Nucleotide-diphossugar_trans"/>
</dbReference>
<name>H0E4T7_9ACTN</name>
<protein>
    <submittedName>
        <fullName evidence="6">Dolichyl-phosphate beta-D-mannosyltransferase</fullName>
        <ecNumber evidence="6">2.4.1.83</ecNumber>
    </submittedName>
</protein>
<keyword evidence="7" id="KW-1185">Reference proteome</keyword>
<dbReference type="PANTHER" id="PTHR43398:SF1">
    <property type="entry name" value="DOLICHOL-PHOSPHATE MANNOSYLTRANSFERASE SUBUNIT 1"/>
    <property type="match status" value="1"/>
</dbReference>
<dbReference type="Pfam" id="PF00535">
    <property type="entry name" value="Glycos_transf_2"/>
    <property type="match status" value="1"/>
</dbReference>